<keyword evidence="2" id="KW-0378">Hydrolase</keyword>
<dbReference type="Proteomes" id="UP000479710">
    <property type="component" value="Unassembled WGS sequence"/>
</dbReference>
<dbReference type="Gene3D" id="1.20.58.2220">
    <property type="entry name" value="Formin, FH2 domain"/>
    <property type="match status" value="1"/>
</dbReference>
<keyword evidence="9" id="KW-1185">Reference proteome</keyword>
<feature type="region of interest" description="Disordered" evidence="5">
    <location>
        <begin position="380"/>
        <end position="406"/>
    </location>
</feature>
<feature type="compositionally biased region" description="Pro residues" evidence="5">
    <location>
        <begin position="870"/>
        <end position="881"/>
    </location>
</feature>
<dbReference type="InterPro" id="IPR042201">
    <property type="entry name" value="FH2_Formin_sf"/>
</dbReference>
<feature type="compositionally biased region" description="Polar residues" evidence="5">
    <location>
        <begin position="383"/>
        <end position="398"/>
    </location>
</feature>
<dbReference type="SMART" id="SM00498">
    <property type="entry name" value="FH2"/>
    <property type="match status" value="1"/>
</dbReference>
<dbReference type="SUPFAM" id="SSF52799">
    <property type="entry name" value="(Phosphotyrosine protein) phosphatases II"/>
    <property type="match status" value="1"/>
</dbReference>
<feature type="region of interest" description="Disordered" evidence="5">
    <location>
        <begin position="1339"/>
        <end position="1360"/>
    </location>
</feature>
<evidence type="ECO:0000256" key="5">
    <source>
        <dbReference type="SAM" id="MobiDB-lite"/>
    </source>
</evidence>
<dbReference type="PROSITE" id="PS51182">
    <property type="entry name" value="C2_TENSIN"/>
    <property type="match status" value="1"/>
</dbReference>
<sequence length="1360" mass="150158">MALFRKFFFKKPPDGLLLITDNIYVFDYCFSMKEMEDAHFEAHIRGVAAHLLDNFGDHSFMISNFGTRDEESPIYHILSEYAMTVLDYPGHYEGCPLLTMEMVHCILKSSESWLSLGQHNFLIMHCEQGCWPILAFMLAALLIYLGHYSDEQKTLDMLYRQSPLELLEMFSPLNPMPSQLRYLNYVSMRTVMPEWPPADRALTLDSVILRMAPDLHGQGGLRPIFRIYGPDPLMPTDQTPKVLFSTPKRSNLVRFYSQADELVKINLQCHVQGDVVLECINLYEDLDREDMVFRIMFNTAFIRSNILMLNRDQIDMLWNTQDRFPKDFRAEVIFSDMDATTSHITTELVSHQEKQGLGIEEFAKVLDIFDHLDWLDGKRDTSVHTPQQKTSSTAQGNIDESPANEPETFFDTKEELDFESLSSETSSSLVLKLTDDYVMVGNTELKQDTLHSTLAEFSSKLQTIEEAPSRTRPPSVLLSPTKVKMPKTSASSVALPSSTVIPQAPSSPVQPQRLIDSAVQIPPAQSESTSAEKSGSQTPVSQEPSPLIVNNSASTASLIALCTPPPLPPPPPNVLLAPVSPILPINTSTSIISVSLRSTMPSPSQPQEPSASSLALARNEELVKCQEPSYENLEMFPPEFSRASNVTALSSDSLSSIEKESSSTRTHVPEALPAIPLTSDILTPLTPVPTATPPPVPPPLPPLKPATVMFPLSYSKEVTSTKDKVAPPQPPPPPPPLPPPLTSISNSIHSSTSSVVSALLKRAQSPAPPPPPPPPFPRSSFSPSQPPPLPPIAPGLQAPPIPPPPPPPPTTMVPGVQTPHIPAPPPPPSQTSSSVSSFPSTRKGHDMAAPRPPLPPPLYSRSSHVTSAPSAPPAPPLPPPKVVGASKPSQEQTITQPPPPPPGPPPKNSSISLPNRGNTVSSTPPPPPTFSFGAKDRSTARSRSPRSLRPNQSSKRTPLKPLHWVKVSRATQGSLWAETQKSDEASRTPDIDISELESLFSVAMPNMEAKQARQRPSVAMKQEKVLLIDLQRSKNCEIMLRNIKMPLPDLMDAVLALDDSIVDGDQVDYLIKFCPTKEEMELLKGFTGNKENLGKCEQFFLEMMKVPRVESKLRILSFKIKFLTQVADLKNSLNTINSVAEEVRNSVKLKRVMQTILSLGNALNQGTARGLAVGFRLDSLLKLSDIRARNNRMTLMHYLCKVLSDKLPEVLDFDKDLTYLEPASKIQLKDLAEEMQAITKGLEKVEQELTTSEKDGPGSEIFYKKLKEFLADAQAEGRSLAFLYSTAGKSADSLAHYFGEDPVRCPFEQVVSTLLSFVKTFERAHAENLRQMELEKKRAQMEAEREKVKEAAHKKDLLEA</sequence>
<feature type="compositionally biased region" description="Low complexity" evidence="5">
    <location>
        <begin position="830"/>
        <end position="840"/>
    </location>
</feature>
<feature type="domain" description="FH2" evidence="7">
    <location>
        <begin position="949"/>
        <end position="1347"/>
    </location>
</feature>
<dbReference type="SUPFAM" id="SSF101447">
    <property type="entry name" value="Formin homology 2 domain (FH2 domain)"/>
    <property type="match status" value="1"/>
</dbReference>
<dbReference type="EMBL" id="SPHZ02000001">
    <property type="protein sequence ID" value="KAF0931087.1"/>
    <property type="molecule type" value="Genomic_DNA"/>
</dbReference>
<dbReference type="PANTHER" id="PTHR45733">
    <property type="entry name" value="FORMIN-J"/>
    <property type="match status" value="1"/>
</dbReference>
<evidence type="ECO:0000259" key="6">
    <source>
        <dbReference type="PROSITE" id="PS51182"/>
    </source>
</evidence>
<evidence type="ECO:0000259" key="7">
    <source>
        <dbReference type="PROSITE" id="PS51444"/>
    </source>
</evidence>
<feature type="compositionally biased region" description="Pro residues" evidence="5">
    <location>
        <begin position="784"/>
        <end position="811"/>
    </location>
</feature>
<comment type="similarity">
    <text evidence="1">Belongs to the formin-like family. Class-II subfamily.</text>
</comment>
<dbReference type="SMART" id="SM01326">
    <property type="entry name" value="PTEN_C2"/>
    <property type="match status" value="1"/>
</dbReference>
<feature type="compositionally biased region" description="Pro residues" evidence="5">
    <location>
        <begin position="727"/>
        <end position="741"/>
    </location>
</feature>
<feature type="compositionally biased region" description="Low complexity" evidence="5">
    <location>
        <begin position="859"/>
        <end position="869"/>
    </location>
</feature>
<feature type="compositionally biased region" description="Pro residues" evidence="5">
    <location>
        <begin position="896"/>
        <end position="907"/>
    </location>
</feature>
<dbReference type="SUPFAM" id="SSF49562">
    <property type="entry name" value="C2 domain (Calcium/lipid-binding domain, CaLB)"/>
    <property type="match status" value="1"/>
</dbReference>
<feature type="region of interest" description="Disordered" evidence="5">
    <location>
        <begin position="463"/>
        <end position="548"/>
    </location>
</feature>
<dbReference type="PROSITE" id="PS51444">
    <property type="entry name" value="FH2"/>
    <property type="match status" value="1"/>
</dbReference>
<feature type="compositionally biased region" description="Polar residues" evidence="5">
    <location>
        <begin position="908"/>
        <end position="920"/>
    </location>
</feature>
<accession>A0A6G1F2G3</accession>
<dbReference type="Pfam" id="PF02181">
    <property type="entry name" value="FH2"/>
    <property type="match status" value="1"/>
</dbReference>
<evidence type="ECO:0000256" key="4">
    <source>
        <dbReference type="SAM" id="Coils"/>
    </source>
</evidence>
<dbReference type="InterPro" id="IPR051144">
    <property type="entry name" value="Formin_homology_domain"/>
</dbReference>
<feature type="domain" description="C2 tensin-type" evidence="6">
    <location>
        <begin position="199"/>
        <end position="337"/>
    </location>
</feature>
<dbReference type="GO" id="GO:0004721">
    <property type="term" value="F:phosphoprotein phosphatase activity"/>
    <property type="evidence" value="ECO:0007669"/>
    <property type="project" value="UniProtKB-KW"/>
</dbReference>
<evidence type="ECO:0000256" key="3">
    <source>
        <dbReference type="RuleBase" id="RU361260"/>
    </source>
</evidence>
<feature type="compositionally biased region" description="Polar residues" evidence="5">
    <location>
        <begin position="523"/>
        <end position="548"/>
    </location>
</feature>
<evidence type="ECO:0000256" key="2">
    <source>
        <dbReference type="ARBA" id="ARBA00022912"/>
    </source>
</evidence>
<feature type="compositionally biased region" description="Polar residues" evidence="5">
    <location>
        <begin position="488"/>
        <end position="510"/>
    </location>
</feature>
<dbReference type="Gene3D" id="2.60.40.1110">
    <property type="match status" value="1"/>
</dbReference>
<feature type="compositionally biased region" description="Pro residues" evidence="5">
    <location>
        <begin position="766"/>
        <end position="777"/>
    </location>
</feature>
<feature type="coiled-coil region" evidence="4">
    <location>
        <begin position="1228"/>
        <end position="1255"/>
    </location>
</feature>
<dbReference type="OrthoDB" id="1668162at2759"/>
<dbReference type="Pfam" id="PF10409">
    <property type="entry name" value="PTEN_C2"/>
    <property type="match status" value="1"/>
</dbReference>
<dbReference type="PANTHER" id="PTHR45733:SF5">
    <property type="entry name" value="FORMIN-LIKE PROTEIN 7"/>
    <property type="match status" value="1"/>
</dbReference>
<proteinExistence type="inferred from homology"/>
<feature type="compositionally biased region" description="Low complexity" evidence="5">
    <location>
        <begin position="742"/>
        <end position="757"/>
    </location>
</feature>
<evidence type="ECO:0000313" key="8">
    <source>
        <dbReference type="EMBL" id="KAF0931087.1"/>
    </source>
</evidence>
<gene>
    <name evidence="8" type="ORF">E2562_002451</name>
</gene>
<evidence type="ECO:0000313" key="9">
    <source>
        <dbReference type="Proteomes" id="UP000479710"/>
    </source>
</evidence>
<organism evidence="8 9">
    <name type="scientific">Oryza meyeriana var. granulata</name>
    <dbReference type="NCBI Taxonomy" id="110450"/>
    <lineage>
        <taxon>Eukaryota</taxon>
        <taxon>Viridiplantae</taxon>
        <taxon>Streptophyta</taxon>
        <taxon>Embryophyta</taxon>
        <taxon>Tracheophyta</taxon>
        <taxon>Spermatophyta</taxon>
        <taxon>Magnoliopsida</taxon>
        <taxon>Liliopsida</taxon>
        <taxon>Poales</taxon>
        <taxon>Poaceae</taxon>
        <taxon>BOP clade</taxon>
        <taxon>Oryzoideae</taxon>
        <taxon>Oryzeae</taxon>
        <taxon>Oryzinae</taxon>
        <taxon>Oryza</taxon>
        <taxon>Oryza meyeriana</taxon>
    </lineage>
</organism>
<comment type="caution">
    <text evidence="8">The sequence shown here is derived from an EMBL/GenBank/DDBJ whole genome shotgun (WGS) entry which is preliminary data.</text>
</comment>
<evidence type="ECO:0000256" key="1">
    <source>
        <dbReference type="ARBA" id="ARBA00006468"/>
    </source>
</evidence>
<protein>
    <recommendedName>
        <fullName evidence="3">Formin-like protein</fullName>
    </recommendedName>
</protein>
<feature type="region of interest" description="Disordered" evidence="5">
    <location>
        <begin position="683"/>
        <end position="963"/>
    </location>
</feature>
<reference evidence="8 9" key="1">
    <citation type="submission" date="2019-11" db="EMBL/GenBank/DDBJ databases">
        <title>Whole genome sequence of Oryza granulata.</title>
        <authorList>
            <person name="Li W."/>
        </authorList>
    </citation>
    <scope>NUCLEOTIDE SEQUENCE [LARGE SCALE GENOMIC DNA]</scope>
    <source>
        <strain evidence="9">cv. Menghai</strain>
        <tissue evidence="8">Leaf</tissue>
    </source>
</reference>
<dbReference type="InterPro" id="IPR029021">
    <property type="entry name" value="Prot-tyrosine_phosphatase-like"/>
</dbReference>
<feature type="compositionally biased region" description="Pro residues" evidence="5">
    <location>
        <begin position="686"/>
        <end position="704"/>
    </location>
</feature>
<name>A0A6G1F2G3_9ORYZ</name>
<dbReference type="InterPro" id="IPR014020">
    <property type="entry name" value="Tensin_C2-dom"/>
</dbReference>
<keyword evidence="2" id="KW-0904">Protein phosphatase</keyword>
<keyword evidence="4" id="KW-0175">Coiled coil</keyword>
<dbReference type="InterPro" id="IPR015425">
    <property type="entry name" value="FH2_Formin"/>
</dbReference>
<dbReference type="Gene3D" id="3.90.190.10">
    <property type="entry name" value="Protein tyrosine phosphatase superfamily"/>
    <property type="match status" value="1"/>
</dbReference>
<dbReference type="InterPro" id="IPR035892">
    <property type="entry name" value="C2_domain_sf"/>
</dbReference>